<evidence type="ECO:0000313" key="1">
    <source>
        <dbReference type="EMBL" id="XBY43097.1"/>
    </source>
</evidence>
<gene>
    <name evidence="1" type="ORF">ABS361_13400</name>
</gene>
<organism evidence="1">
    <name type="scientific">Methyloraptor flagellatus</name>
    <dbReference type="NCBI Taxonomy" id="3162530"/>
    <lineage>
        <taxon>Bacteria</taxon>
        <taxon>Pseudomonadati</taxon>
        <taxon>Pseudomonadota</taxon>
        <taxon>Alphaproteobacteria</taxon>
        <taxon>Hyphomicrobiales</taxon>
        <taxon>Ancalomicrobiaceae</taxon>
        <taxon>Methyloraptor</taxon>
    </lineage>
</organism>
<sequence>MPQFLILAAAGAAVVAGYKLLRREMDRVGATLAEARAVREPVEAGRLVRGDDGVYRPDHRRD</sequence>
<reference evidence="1" key="1">
    <citation type="submission" date="2024-06" db="EMBL/GenBank/DDBJ databases">
        <title>Methylostella associata gen. nov., sp. nov., a novel Ancalomicrobiaceae-affiliated facultatively methylotrophic bacteria that feed on methanotrophs of the genus Methylococcus.</title>
        <authorList>
            <person name="Saltykova V."/>
            <person name="Danilova O.V."/>
            <person name="Oshkin I.Y."/>
            <person name="Belova S.E."/>
            <person name="Pimenov N.V."/>
            <person name="Dedysh S.N."/>
        </authorList>
    </citation>
    <scope>NUCLEOTIDE SEQUENCE</scope>
    <source>
        <strain evidence="1">S20</strain>
    </source>
</reference>
<dbReference type="KEGG" id="mflg:ABS361_13400"/>
<accession>A0AAU7X5X5</accession>
<dbReference type="RefSeq" id="WP_407048199.1">
    <property type="nucleotide sequence ID" value="NZ_CP158568.1"/>
</dbReference>
<dbReference type="EMBL" id="CP158568">
    <property type="protein sequence ID" value="XBY43097.1"/>
    <property type="molecule type" value="Genomic_DNA"/>
</dbReference>
<dbReference type="AlphaFoldDB" id="A0AAU7X5X5"/>
<protein>
    <submittedName>
        <fullName evidence="1">Uncharacterized protein</fullName>
    </submittedName>
</protein>
<proteinExistence type="predicted"/>
<name>A0AAU7X5X5_9HYPH</name>